<feature type="compositionally biased region" description="Polar residues" evidence="1">
    <location>
        <begin position="56"/>
        <end position="73"/>
    </location>
</feature>
<dbReference type="AlphaFoldDB" id="A0AAV4MLC6"/>
<reference evidence="2 3" key="1">
    <citation type="submission" date="2021-06" db="EMBL/GenBank/DDBJ databases">
        <title>Caerostris extrusa draft genome.</title>
        <authorList>
            <person name="Kono N."/>
            <person name="Arakawa K."/>
        </authorList>
    </citation>
    <scope>NUCLEOTIDE SEQUENCE [LARGE SCALE GENOMIC DNA]</scope>
</reference>
<gene>
    <name evidence="2" type="ORF">CEXT_601841</name>
</gene>
<evidence type="ECO:0000313" key="3">
    <source>
        <dbReference type="Proteomes" id="UP001054945"/>
    </source>
</evidence>
<evidence type="ECO:0000256" key="1">
    <source>
        <dbReference type="SAM" id="MobiDB-lite"/>
    </source>
</evidence>
<organism evidence="2 3">
    <name type="scientific">Caerostris extrusa</name>
    <name type="common">Bark spider</name>
    <name type="synonym">Caerostris bankana</name>
    <dbReference type="NCBI Taxonomy" id="172846"/>
    <lineage>
        <taxon>Eukaryota</taxon>
        <taxon>Metazoa</taxon>
        <taxon>Ecdysozoa</taxon>
        <taxon>Arthropoda</taxon>
        <taxon>Chelicerata</taxon>
        <taxon>Arachnida</taxon>
        <taxon>Araneae</taxon>
        <taxon>Araneomorphae</taxon>
        <taxon>Entelegynae</taxon>
        <taxon>Araneoidea</taxon>
        <taxon>Araneidae</taxon>
        <taxon>Caerostris</taxon>
    </lineage>
</organism>
<keyword evidence="3" id="KW-1185">Reference proteome</keyword>
<dbReference type="EMBL" id="BPLR01002403">
    <property type="protein sequence ID" value="GIX73374.1"/>
    <property type="molecule type" value="Genomic_DNA"/>
</dbReference>
<name>A0AAV4MLC6_CAEEX</name>
<feature type="region of interest" description="Disordered" evidence="1">
    <location>
        <begin position="23"/>
        <end position="86"/>
    </location>
</feature>
<accession>A0AAV4MLC6</accession>
<proteinExistence type="predicted"/>
<protein>
    <submittedName>
        <fullName evidence="2">Uncharacterized protein</fullName>
    </submittedName>
</protein>
<sequence length="86" mass="9720">MLWVLPQQRKLFSKKFTVGSVPETTPQKNAISNRMQKGSASTAREAMQPFTEDARISQSGILHSKNGHNQPLRKSQEPRSTSKKIR</sequence>
<dbReference type="Proteomes" id="UP001054945">
    <property type="component" value="Unassembled WGS sequence"/>
</dbReference>
<comment type="caution">
    <text evidence="2">The sequence shown here is derived from an EMBL/GenBank/DDBJ whole genome shotgun (WGS) entry which is preliminary data.</text>
</comment>
<evidence type="ECO:0000313" key="2">
    <source>
        <dbReference type="EMBL" id="GIX73374.1"/>
    </source>
</evidence>
<feature type="compositionally biased region" description="Polar residues" evidence="1">
    <location>
        <begin position="23"/>
        <end position="42"/>
    </location>
</feature>